<evidence type="ECO:0000256" key="1">
    <source>
        <dbReference type="ARBA" id="ARBA00007447"/>
    </source>
</evidence>
<keyword evidence="4" id="KW-0378">Hydrolase</keyword>
<evidence type="ECO:0000256" key="3">
    <source>
        <dbReference type="ARBA" id="ARBA00022750"/>
    </source>
</evidence>
<dbReference type="InterPro" id="IPR051708">
    <property type="entry name" value="Plant_Aspart_Prot_A1"/>
</dbReference>
<dbReference type="OrthoDB" id="2747330at2759"/>
<dbReference type="AlphaFoldDB" id="A0A830CYP3"/>
<dbReference type="InterPro" id="IPR032799">
    <property type="entry name" value="TAXi_C"/>
</dbReference>
<evidence type="ECO:0000313" key="8">
    <source>
        <dbReference type="Proteomes" id="UP000653305"/>
    </source>
</evidence>
<accession>A0A830CYP3</accession>
<gene>
    <name evidence="7" type="ORF">PHJA_002704900</name>
</gene>
<dbReference type="InterPro" id="IPR021109">
    <property type="entry name" value="Peptidase_aspartic_dom_sf"/>
</dbReference>
<dbReference type="CDD" id="cd05476">
    <property type="entry name" value="pepsin_A_like_plant"/>
    <property type="match status" value="1"/>
</dbReference>
<proteinExistence type="inferred from homology"/>
<comment type="similarity">
    <text evidence="1">Belongs to the peptidase A1 family.</text>
</comment>
<dbReference type="GO" id="GO:0006508">
    <property type="term" value="P:proteolysis"/>
    <property type="evidence" value="ECO:0007669"/>
    <property type="project" value="UniProtKB-KW"/>
</dbReference>
<comment type="caution">
    <text evidence="7">The sequence shown here is derived from an EMBL/GenBank/DDBJ whole genome shotgun (WGS) entry which is preliminary data.</text>
</comment>
<evidence type="ECO:0000256" key="2">
    <source>
        <dbReference type="ARBA" id="ARBA00022670"/>
    </source>
</evidence>
<dbReference type="EMBL" id="BMAC01001097">
    <property type="protein sequence ID" value="GFQ05608.1"/>
    <property type="molecule type" value="Genomic_DNA"/>
</dbReference>
<dbReference type="InterPro" id="IPR034161">
    <property type="entry name" value="Pepsin-like_plant"/>
</dbReference>
<dbReference type="Proteomes" id="UP000653305">
    <property type="component" value="Unassembled WGS sequence"/>
</dbReference>
<organism evidence="7 8">
    <name type="scientific">Phtheirospermum japonicum</name>
    <dbReference type="NCBI Taxonomy" id="374723"/>
    <lineage>
        <taxon>Eukaryota</taxon>
        <taxon>Viridiplantae</taxon>
        <taxon>Streptophyta</taxon>
        <taxon>Embryophyta</taxon>
        <taxon>Tracheophyta</taxon>
        <taxon>Spermatophyta</taxon>
        <taxon>Magnoliopsida</taxon>
        <taxon>eudicotyledons</taxon>
        <taxon>Gunneridae</taxon>
        <taxon>Pentapetalae</taxon>
        <taxon>asterids</taxon>
        <taxon>lamiids</taxon>
        <taxon>Lamiales</taxon>
        <taxon>Orobanchaceae</taxon>
        <taxon>Orobanchaceae incertae sedis</taxon>
        <taxon>Phtheirospermum</taxon>
    </lineage>
</organism>
<dbReference type="Pfam" id="PF14541">
    <property type="entry name" value="TAXi_C"/>
    <property type="match status" value="1"/>
</dbReference>
<dbReference type="PANTHER" id="PTHR47967">
    <property type="entry name" value="OS07G0603500 PROTEIN-RELATED"/>
    <property type="match status" value="1"/>
</dbReference>
<dbReference type="SUPFAM" id="SSF50630">
    <property type="entry name" value="Acid proteases"/>
    <property type="match status" value="1"/>
</dbReference>
<sequence length="408" mass="44920">MTEPLTEIPDGFIMSLTLGTPPQVIQKIFFDTGSDLFWVPCGKMSFTCIGCPHYKRDLSTILNPMSSSSSIRESCMSPLCVNLHSAENYYDTCIAAGCSLDSIHNKTCMRLCPAFAYTYAYGVVAGHLVIEILDTHQAKNLGNPNITFGCVSSTVIEPTGIVGFGRGPLSLPSQLGFLSKGFSHCFLSFDFSSNPNISCPLVLGDIATSSKEHFQFTQMLYNPVYPYFYYIGLKGVTVGDTTIQAPVSLSEFNSSGDGGFLMDSGTTYTHLPEPFYSQLLSTLKSVIKYPRAEDVEDGSWSDLCYDMPIRKNNSQPDGLPSVTFHFLNNVSLTLAQGTYFYKMARPKGSTQVQCLMFQQMDDERGPGGVFGSFQQQNVEVVYDLEKERIGFQTTDCASLAKTHGLHRT</sequence>
<keyword evidence="2" id="KW-0645">Protease</keyword>
<dbReference type="PROSITE" id="PS51767">
    <property type="entry name" value="PEPTIDASE_A1"/>
    <property type="match status" value="1"/>
</dbReference>
<feature type="domain" description="Peptidase A1" evidence="6">
    <location>
        <begin position="12"/>
        <end position="392"/>
    </location>
</feature>
<keyword evidence="8" id="KW-1185">Reference proteome</keyword>
<keyword evidence="5" id="KW-0325">Glycoprotein</keyword>
<evidence type="ECO:0000259" key="6">
    <source>
        <dbReference type="PROSITE" id="PS51767"/>
    </source>
</evidence>
<dbReference type="PANTHER" id="PTHR47967:SF47">
    <property type="entry name" value="CHLOROPLAST NUCLEOID DNA-BINDING PROTEIN-LIKE"/>
    <property type="match status" value="1"/>
</dbReference>
<evidence type="ECO:0000313" key="7">
    <source>
        <dbReference type="EMBL" id="GFQ05608.1"/>
    </source>
</evidence>
<dbReference type="Gene3D" id="2.40.70.10">
    <property type="entry name" value="Acid Proteases"/>
    <property type="match status" value="2"/>
</dbReference>
<keyword evidence="3" id="KW-0064">Aspartyl protease</keyword>
<protein>
    <submittedName>
        <fullName evidence="7">Aspartic proteinase nepenthesin-2</fullName>
    </submittedName>
</protein>
<reference evidence="7" key="1">
    <citation type="submission" date="2020-07" db="EMBL/GenBank/DDBJ databases">
        <title>Ethylene signaling mediates host invasion by parasitic plants.</title>
        <authorList>
            <person name="Yoshida S."/>
        </authorList>
    </citation>
    <scope>NUCLEOTIDE SEQUENCE</scope>
    <source>
        <strain evidence="7">Okayama</strain>
    </source>
</reference>
<dbReference type="GO" id="GO:0004190">
    <property type="term" value="F:aspartic-type endopeptidase activity"/>
    <property type="evidence" value="ECO:0007669"/>
    <property type="project" value="UniProtKB-KW"/>
</dbReference>
<evidence type="ECO:0000256" key="4">
    <source>
        <dbReference type="ARBA" id="ARBA00022801"/>
    </source>
</evidence>
<evidence type="ECO:0000256" key="5">
    <source>
        <dbReference type="ARBA" id="ARBA00023180"/>
    </source>
</evidence>
<dbReference type="InterPro" id="IPR033121">
    <property type="entry name" value="PEPTIDASE_A1"/>
</dbReference>
<dbReference type="GO" id="GO:0005576">
    <property type="term" value="C:extracellular region"/>
    <property type="evidence" value="ECO:0007669"/>
    <property type="project" value="TreeGrafter"/>
</dbReference>
<name>A0A830CYP3_9LAMI</name>
<dbReference type="Pfam" id="PF14543">
    <property type="entry name" value="TAXi_N"/>
    <property type="match status" value="1"/>
</dbReference>
<dbReference type="InterPro" id="IPR032861">
    <property type="entry name" value="TAXi_N"/>
</dbReference>